<keyword evidence="3" id="KW-1185">Reference proteome</keyword>
<dbReference type="Pfam" id="PF24651">
    <property type="entry name" value="DUF7644"/>
    <property type="match status" value="1"/>
</dbReference>
<dbReference type="EMBL" id="KX171212">
    <property type="protein sequence ID" value="ANT44733.1"/>
    <property type="molecule type" value="Genomic_DNA"/>
</dbReference>
<feature type="domain" description="DUF7644" evidence="1">
    <location>
        <begin position="4"/>
        <end position="73"/>
    </location>
</feature>
<reference evidence="3" key="1">
    <citation type="submission" date="2016-04" db="EMBL/GenBank/DDBJ databases">
        <authorList>
            <person name="Gasior T."/>
        </authorList>
    </citation>
    <scope>NUCLEOTIDE SEQUENCE [LARGE SCALE GENOMIC DNA]</scope>
</reference>
<evidence type="ECO:0000313" key="3">
    <source>
        <dbReference type="Proteomes" id="UP000224459"/>
    </source>
</evidence>
<proteinExistence type="predicted"/>
<dbReference type="Proteomes" id="UP000224459">
    <property type="component" value="Segment"/>
</dbReference>
<evidence type="ECO:0000259" key="1">
    <source>
        <dbReference type="Pfam" id="PF24651"/>
    </source>
</evidence>
<name>A0A1X9I9L4_9CAUD</name>
<accession>A0A1X9I9L4</accession>
<sequence>MSRLKRWFRINVLKKEELKFTVYFNYNLGNKEKTVPLEVTAKSKAEAKNKAKSYVRDNALPGNSYRFIKVVESGSHPLRYKED</sequence>
<gene>
    <name evidence="2" type="ORF">vB_SscM-1_070</name>
</gene>
<protein>
    <recommendedName>
        <fullName evidence="1">DUF7644 domain-containing protein</fullName>
    </recommendedName>
</protein>
<evidence type="ECO:0000313" key="2">
    <source>
        <dbReference type="EMBL" id="ANT44733.1"/>
    </source>
</evidence>
<dbReference type="InterPro" id="IPR056061">
    <property type="entry name" value="DUF7644"/>
</dbReference>
<organism evidence="2 3">
    <name type="scientific">Staphylococcus phage vB_SscM-1</name>
    <dbReference type="NCBI Taxonomy" id="1868844"/>
    <lineage>
        <taxon>Viruses</taxon>
        <taxon>Duplodnaviria</taxon>
        <taxon>Heunggongvirae</taxon>
        <taxon>Uroviricota</taxon>
        <taxon>Caudoviricetes</taxon>
        <taxon>Herelleviridae</taxon>
        <taxon>Twortvirinae</taxon>
        <taxon>Sciuriunavirus</taxon>
        <taxon>Sciuriunavirus SscM1</taxon>
    </lineage>
</organism>